<organism evidence="1 2">
    <name type="scientific">Vreelandella piezotolerans</name>
    <dbReference type="NCBI Taxonomy" id="2609667"/>
    <lineage>
        <taxon>Bacteria</taxon>
        <taxon>Pseudomonadati</taxon>
        <taxon>Pseudomonadota</taxon>
        <taxon>Gammaproteobacteria</taxon>
        <taxon>Oceanospirillales</taxon>
        <taxon>Halomonadaceae</taxon>
        <taxon>Vreelandella</taxon>
    </lineage>
</organism>
<accession>A0ABQ6X7J4</accession>
<dbReference type="Pfam" id="PF04465">
    <property type="entry name" value="DUF499"/>
    <property type="match status" value="1"/>
</dbReference>
<evidence type="ECO:0000313" key="2">
    <source>
        <dbReference type="Proteomes" id="UP000466130"/>
    </source>
</evidence>
<dbReference type="InterPro" id="IPR007555">
    <property type="entry name" value="DUF499"/>
</dbReference>
<protein>
    <submittedName>
        <fullName evidence="1">ATP-binding protein</fullName>
    </submittedName>
</protein>
<name>A0ABQ6X7J4_9GAMM</name>
<sequence length="1106" mass="122670">MPFADSSVNEKQCREPPMQSVLTTCKPRPEILAGTFNPEIFTASLNRVLTDYRKGAAKEGAQSLYSDPVAFFREATYPTAGLRSIVDNALARLVNGDLSRPAMQRLDTAFGGGKTHTLIALLHAAMQGNRLAEPMADIVPAERLGEPGQIRVVGVIGDTVDTLRETAGGAEPKPNTLWWIIATQLLDESQREPILSRLDGSSSPASDEFFDHLFGDQPTLIIVDEIAQYLSRIEAAFPGVGAEQAAAFLMSLSTYAREKANLAVVISLASATNAFGGFNKLMGNLQSTHGLSSAEAEAITGTASRQTLDVVSRTSEATTPVTEGDLSQIMAKRLFISVDQQAAQQTVEAFVEMYRQAGTDLPSNATDVTVSNELMANYPFHPTLIAFLSQKLSQVETFQGTRGLLRTLARTVRRIWEAKREISLIQTGHIDLSDNTIRAELLGKTGNEDFQAVLDADVTKVAGSQSTARTVAGDLDAHNPHPEGYPVHEWSWRVVFLHSLIGRGGGLEDERYGIDLTSAVYEMASPAMKPATVRSALELIEREANYLRERHSRLYADTVPTLNNILRRIQGSVTQEEALTRIEQVVRGLIKTSAVFDIRHHIHTSEDMPDKQRKPQLGIVAFDVEDIDPSQFIERRGDTVREHQNLIFLLVPSATHIKGATWSEQRTHQEQRARDNVMHLARKAIAVERLKENPDNWNIRHEQLQRSDFKDHAAKRPAELRTAIDEMYRQLVFSGRENGQVVTRDIGKRGSGPAAGGSGGIHTEDAILKQLSEEGELITEERASTAEISTLVGKLFFQTRNQVKTADLINNFACRREWPILQAPELLAMILVQGAKRSSWCLGYFSQPNDPKPEVLYHQENEPPLGLDPLDKGQEWFICTKAHAKQIGWLEDIERRPHLVAQWTEGVINSRELLNISELATVVEQAHDKVCPQEQEKQLHNLLIMRVVVAYPKAAFDEQGNADPDQAMTGDKVPLEGVKEGILVPYRIAQERGWLRAPKVQPKSFTLTQSDSIKKLFNLLAGTGLSQSKTEVQMLQIAAATPDGGVFQLGMTHTSISALVESRQLFSSLNTRLRFTDERKHQVRLTLGELDQNCKFVSMMEQLKDT</sequence>
<gene>
    <name evidence="1" type="ORF">F1978_11080</name>
</gene>
<reference evidence="1 2" key="1">
    <citation type="submission" date="2019-09" db="EMBL/GenBank/DDBJ databases">
        <title>The Halomonas whole genome shotgun (WGS).</title>
        <authorList>
            <person name="Xie Z."/>
        </authorList>
    </citation>
    <scope>NUCLEOTIDE SEQUENCE [LARGE SCALE GENOMIC DNA]</scope>
    <source>
        <strain evidence="1 2">NBT06E8</strain>
    </source>
</reference>
<evidence type="ECO:0000313" key="1">
    <source>
        <dbReference type="EMBL" id="KAE8437988.1"/>
    </source>
</evidence>
<comment type="caution">
    <text evidence="1">The sequence shown here is derived from an EMBL/GenBank/DDBJ whole genome shotgun (WGS) entry which is preliminary data.</text>
</comment>
<keyword evidence="2" id="KW-1185">Reference proteome</keyword>
<dbReference type="Proteomes" id="UP000466130">
    <property type="component" value="Unassembled WGS sequence"/>
</dbReference>
<dbReference type="GO" id="GO:0005524">
    <property type="term" value="F:ATP binding"/>
    <property type="evidence" value="ECO:0007669"/>
    <property type="project" value="UniProtKB-KW"/>
</dbReference>
<keyword evidence="1" id="KW-0067">ATP-binding</keyword>
<proteinExistence type="predicted"/>
<keyword evidence="1" id="KW-0547">Nucleotide-binding</keyword>
<dbReference type="RefSeq" id="WP_153843409.1">
    <property type="nucleotide sequence ID" value="NZ_CP048602.1"/>
</dbReference>
<dbReference type="EMBL" id="VWRT01000011">
    <property type="protein sequence ID" value="KAE8437988.1"/>
    <property type="molecule type" value="Genomic_DNA"/>
</dbReference>